<sequence>MREYFNIYLKPSVAILLYPVLLSLMLEIIIHEIEFSTFLNLAENILFAVIVLIMVNLLSYFKYGKKIANFIIGAFYLMLIIETGLYLLFQTRFNASYIYVILNTNYNEVKEFSIVYYNKNLFWLLLFFMPLFLSFKRKNFKKATGISKKMRPNFIAIIIILAILKFSGLIVYNLSYISIKSYVQYNKQIASINASVNSKNNLKTELVTDNDVIVVVIGESASRKHMEIYGYNRNTNPNLKALSDSLVVYDNVISPHAYTTGSIKDIFTLSNYETPDAENTLINYIKSAGFKVVWLSNHRAVGVHDNLVSRLASSSDETQFLNYNDFRKNTLHDEVLLPKIKNKLSEKGKKVIFVHLVGSHYAYNKRYPDNFIKFSSSEANRKNDIINTYDNSILYTDFILSEIINSVKNINQKSAVLYFSDHGEEVYDVANYFGHFEDKPTSTMYEVPFFVYMSPTFERPEGFVVDKSRPYMLDDFPHSFTHFIGIESDLLSKSRSVFSDNFELRKRIIQENIDFDEFKSIENK</sequence>
<feature type="transmembrane region" description="Helical" evidence="7">
    <location>
        <begin position="12"/>
        <end position="33"/>
    </location>
</feature>
<dbReference type="PANTHER" id="PTHR30443:SF2">
    <property type="entry name" value="PHOSPHOETHANOLAMINE TRANSFERASE EPTC"/>
    <property type="match status" value="1"/>
</dbReference>
<name>A0ABQ2BZ18_9FLAO</name>
<protein>
    <submittedName>
        <fullName evidence="9">Phosphoethanolamine transferase CptA</fullName>
    </submittedName>
</protein>
<gene>
    <name evidence="9" type="ORF">GCM10011444_13370</name>
</gene>
<dbReference type="GO" id="GO:0016740">
    <property type="term" value="F:transferase activity"/>
    <property type="evidence" value="ECO:0007669"/>
    <property type="project" value="UniProtKB-KW"/>
</dbReference>
<evidence type="ECO:0000256" key="2">
    <source>
        <dbReference type="ARBA" id="ARBA00022475"/>
    </source>
</evidence>
<keyword evidence="10" id="KW-1185">Reference proteome</keyword>
<feature type="transmembrane region" description="Helical" evidence="7">
    <location>
        <begin position="154"/>
        <end position="174"/>
    </location>
</feature>
<keyword evidence="6 7" id="KW-0472">Membrane</keyword>
<keyword evidence="4 7" id="KW-0812">Transmembrane</keyword>
<keyword evidence="5 7" id="KW-1133">Transmembrane helix</keyword>
<evidence type="ECO:0000256" key="6">
    <source>
        <dbReference type="ARBA" id="ARBA00023136"/>
    </source>
</evidence>
<dbReference type="InterPro" id="IPR058130">
    <property type="entry name" value="PEA_transf_C"/>
</dbReference>
<dbReference type="RefSeq" id="WP_188373912.1">
    <property type="nucleotide sequence ID" value="NZ_BMDQ01000001.1"/>
</dbReference>
<organism evidence="9 10">
    <name type="scientific">Winogradskyella haliclonae</name>
    <dbReference type="NCBI Taxonomy" id="2048558"/>
    <lineage>
        <taxon>Bacteria</taxon>
        <taxon>Pseudomonadati</taxon>
        <taxon>Bacteroidota</taxon>
        <taxon>Flavobacteriia</taxon>
        <taxon>Flavobacteriales</taxon>
        <taxon>Flavobacteriaceae</taxon>
        <taxon>Winogradskyella</taxon>
    </lineage>
</organism>
<dbReference type="CDD" id="cd16017">
    <property type="entry name" value="LptA"/>
    <property type="match status" value="1"/>
</dbReference>
<dbReference type="InterPro" id="IPR017850">
    <property type="entry name" value="Alkaline_phosphatase_core_sf"/>
</dbReference>
<dbReference type="Proteomes" id="UP000624701">
    <property type="component" value="Unassembled WGS sequence"/>
</dbReference>
<reference evidence="10" key="1">
    <citation type="journal article" date="2019" name="Int. J. Syst. Evol. Microbiol.">
        <title>The Global Catalogue of Microorganisms (GCM) 10K type strain sequencing project: providing services to taxonomists for standard genome sequencing and annotation.</title>
        <authorList>
            <consortium name="The Broad Institute Genomics Platform"/>
            <consortium name="The Broad Institute Genome Sequencing Center for Infectious Disease"/>
            <person name="Wu L."/>
            <person name="Ma J."/>
        </authorList>
    </citation>
    <scope>NUCLEOTIDE SEQUENCE [LARGE SCALE GENOMIC DNA]</scope>
    <source>
        <strain evidence="10">CCM 8681</strain>
    </source>
</reference>
<feature type="domain" description="Sulfatase N-terminal" evidence="8">
    <location>
        <begin position="213"/>
        <end position="483"/>
    </location>
</feature>
<dbReference type="SUPFAM" id="SSF53649">
    <property type="entry name" value="Alkaline phosphatase-like"/>
    <property type="match status" value="1"/>
</dbReference>
<evidence type="ECO:0000313" key="9">
    <source>
        <dbReference type="EMBL" id="GGI57028.1"/>
    </source>
</evidence>
<dbReference type="InterPro" id="IPR000917">
    <property type="entry name" value="Sulfatase_N"/>
</dbReference>
<dbReference type="Pfam" id="PF00884">
    <property type="entry name" value="Sulfatase"/>
    <property type="match status" value="1"/>
</dbReference>
<evidence type="ECO:0000256" key="7">
    <source>
        <dbReference type="SAM" id="Phobius"/>
    </source>
</evidence>
<keyword evidence="3 9" id="KW-0808">Transferase</keyword>
<evidence type="ECO:0000256" key="4">
    <source>
        <dbReference type="ARBA" id="ARBA00022692"/>
    </source>
</evidence>
<comment type="subcellular location">
    <subcellularLocation>
        <location evidence="1">Cell membrane</location>
        <topology evidence="1">Multi-pass membrane protein</topology>
    </subcellularLocation>
</comment>
<dbReference type="PANTHER" id="PTHR30443">
    <property type="entry name" value="INNER MEMBRANE PROTEIN"/>
    <property type="match status" value="1"/>
</dbReference>
<evidence type="ECO:0000256" key="1">
    <source>
        <dbReference type="ARBA" id="ARBA00004651"/>
    </source>
</evidence>
<evidence type="ECO:0000256" key="5">
    <source>
        <dbReference type="ARBA" id="ARBA00022989"/>
    </source>
</evidence>
<feature type="transmembrane region" description="Helical" evidence="7">
    <location>
        <begin position="70"/>
        <end position="89"/>
    </location>
</feature>
<accession>A0ABQ2BZ18</accession>
<evidence type="ECO:0000256" key="3">
    <source>
        <dbReference type="ARBA" id="ARBA00022679"/>
    </source>
</evidence>
<dbReference type="EMBL" id="BMDQ01000001">
    <property type="protein sequence ID" value="GGI57028.1"/>
    <property type="molecule type" value="Genomic_DNA"/>
</dbReference>
<comment type="caution">
    <text evidence="9">The sequence shown here is derived from an EMBL/GenBank/DDBJ whole genome shotgun (WGS) entry which is preliminary data.</text>
</comment>
<dbReference type="InterPro" id="IPR040423">
    <property type="entry name" value="PEA_transferase"/>
</dbReference>
<feature type="transmembrane region" description="Helical" evidence="7">
    <location>
        <begin position="114"/>
        <end position="133"/>
    </location>
</feature>
<proteinExistence type="predicted"/>
<feature type="transmembrane region" description="Helical" evidence="7">
    <location>
        <begin position="45"/>
        <end position="63"/>
    </location>
</feature>
<dbReference type="Gene3D" id="3.40.720.10">
    <property type="entry name" value="Alkaline Phosphatase, subunit A"/>
    <property type="match status" value="1"/>
</dbReference>
<evidence type="ECO:0000313" key="10">
    <source>
        <dbReference type="Proteomes" id="UP000624701"/>
    </source>
</evidence>
<keyword evidence="2" id="KW-1003">Cell membrane</keyword>
<evidence type="ECO:0000259" key="8">
    <source>
        <dbReference type="Pfam" id="PF00884"/>
    </source>
</evidence>